<dbReference type="EMBL" id="HM999994">
    <property type="protein sequence ID" value="AEM24642.1"/>
    <property type="molecule type" value="Genomic_DNA"/>
</dbReference>
<dbReference type="GO" id="GO:0008270">
    <property type="term" value="F:zinc ion binding"/>
    <property type="evidence" value="ECO:0007669"/>
    <property type="project" value="UniProtKB-KW"/>
</dbReference>
<name>I6MRE8_9PAPI</name>
<comment type="subunit">
    <text evidence="16">Forms homodimers. Interacts with ubiquitin-protein ligase UBE3A/E6-AP; this interaction stimulates UBE3A ubiquitin activity. Interacts with host BAK1.</text>
</comment>
<dbReference type="InterPro" id="IPR038575">
    <property type="entry name" value="E6_sf"/>
</dbReference>
<evidence type="ECO:0000256" key="12">
    <source>
        <dbReference type="ARBA" id="ARBA00023163"/>
    </source>
</evidence>
<comment type="similarity">
    <text evidence="1 16 17">Belongs to the papillomaviridae E6 protein family.</text>
</comment>
<dbReference type="GO" id="GO:0052170">
    <property type="term" value="P:symbiont-mediated suppression of host innate immune response"/>
    <property type="evidence" value="ECO:0007669"/>
    <property type="project" value="UniProtKB-KW"/>
</dbReference>
<sequence length="143" mass="16380">MDVSSSPNPDTLAAYCEVFGLKLTDVRLPCNFCKFYLTEQDLAAFQLKNFNLLWKGPWCFACCRSCTRLSAAFELRTYYQCTCKCEALEGLAKASLKCIPVRCLCCLALLSFVEKLEHLAIGEDFYLVRSNWKGYCRNCIKKY</sequence>
<organism evidence="18 19">
    <name type="scientific">Human papillomavirus 142</name>
    <dbReference type="NCBI Taxonomy" id="1070415"/>
    <lineage>
        <taxon>Viruses</taxon>
        <taxon>Monodnaviria</taxon>
        <taxon>Shotokuvirae</taxon>
        <taxon>Cossaviricota</taxon>
        <taxon>Papovaviricetes</taxon>
        <taxon>Zurhausenvirales</taxon>
        <taxon>Papillomaviridae</taxon>
        <taxon>Firstpapillomavirinae</taxon>
        <taxon>Gammapapillomavirus</taxon>
        <taxon>Gammapapillomavirus 10</taxon>
    </lineage>
</organism>
<evidence type="ECO:0000256" key="16">
    <source>
        <dbReference type="HAMAP-Rule" id="MF_04006"/>
    </source>
</evidence>
<dbReference type="HAMAP" id="MF_04006">
    <property type="entry name" value="HPV_E6"/>
    <property type="match status" value="1"/>
</dbReference>
<keyword evidence="10 16" id="KW-0238">DNA-binding</keyword>
<evidence type="ECO:0000256" key="4">
    <source>
        <dbReference type="ARBA" id="ARBA00022581"/>
    </source>
</evidence>
<evidence type="ECO:0000256" key="15">
    <source>
        <dbReference type="ARBA" id="ARBA00023323"/>
    </source>
</evidence>
<evidence type="ECO:0000256" key="7">
    <source>
        <dbReference type="ARBA" id="ARBA00022771"/>
    </source>
</evidence>
<evidence type="ECO:0000256" key="11">
    <source>
        <dbReference type="ARBA" id="ARBA00023159"/>
    </source>
</evidence>
<keyword evidence="6 16" id="KW-0479">Metal-binding</keyword>
<keyword evidence="3 16" id="KW-1048">Host nucleus</keyword>
<dbReference type="GO" id="GO:0006355">
    <property type="term" value="P:regulation of DNA-templated transcription"/>
    <property type="evidence" value="ECO:0007669"/>
    <property type="project" value="UniProtKB-UniRule"/>
</dbReference>
<keyword evidence="12 16" id="KW-0804">Transcription</keyword>
<keyword evidence="2 16" id="KW-0244">Early protein</keyword>
<dbReference type="GO" id="GO:0030430">
    <property type="term" value="C:host cell cytoplasm"/>
    <property type="evidence" value="ECO:0007669"/>
    <property type="project" value="UniProtKB-SubCell"/>
</dbReference>
<keyword evidence="8 16" id="KW-0862">Zinc</keyword>
<evidence type="ECO:0000256" key="8">
    <source>
        <dbReference type="ARBA" id="ARBA00022833"/>
    </source>
</evidence>
<keyword evidence="15 16" id="KW-1119">Modulation of host cell apoptosis by virus</keyword>
<evidence type="ECO:0000256" key="10">
    <source>
        <dbReference type="ARBA" id="ARBA00023125"/>
    </source>
</evidence>
<evidence type="ECO:0000256" key="17">
    <source>
        <dbReference type="RuleBase" id="RU363123"/>
    </source>
</evidence>
<evidence type="ECO:0000313" key="19">
    <source>
        <dbReference type="Proteomes" id="UP000118666"/>
    </source>
</evidence>
<dbReference type="GO" id="GO:0003677">
    <property type="term" value="F:DNA binding"/>
    <property type="evidence" value="ECO:0007669"/>
    <property type="project" value="UniProtKB-UniRule"/>
</dbReference>
<comment type="subcellular location">
    <subcellularLocation>
        <location evidence="16 17">Host cytoplasm</location>
    </subcellularLocation>
    <subcellularLocation>
        <location evidence="16 17">Host nucleus</location>
    </subcellularLocation>
</comment>
<keyword evidence="11 16" id="KW-0010">Activator</keyword>
<evidence type="ECO:0000256" key="6">
    <source>
        <dbReference type="ARBA" id="ARBA00022723"/>
    </source>
</evidence>
<accession>I6MRE8</accession>
<feature type="zinc finger region" evidence="16">
    <location>
        <begin position="103"/>
        <end position="139"/>
    </location>
</feature>
<keyword evidence="5 16" id="KW-1090">Inhibition of host innate immune response by virus</keyword>
<evidence type="ECO:0000256" key="1">
    <source>
        <dbReference type="ARBA" id="ARBA00006346"/>
    </source>
</evidence>
<dbReference type="Gene3D" id="3.30.240.40">
    <property type="entry name" value="E6 early regulatory protein"/>
    <property type="match status" value="2"/>
</dbReference>
<gene>
    <name evidence="16 18" type="primary">E6</name>
</gene>
<evidence type="ECO:0000256" key="13">
    <source>
        <dbReference type="ARBA" id="ARBA00023200"/>
    </source>
</evidence>
<evidence type="ECO:0000256" key="2">
    <source>
        <dbReference type="ARBA" id="ARBA00022518"/>
    </source>
</evidence>
<keyword evidence="4 16" id="KW-0945">Host-virus interaction</keyword>
<dbReference type="GO" id="GO:0052150">
    <property type="term" value="P:symbiont-mediated perturbation of host apoptosis"/>
    <property type="evidence" value="ECO:0007669"/>
    <property type="project" value="UniProtKB-KW"/>
</dbReference>
<dbReference type="Pfam" id="PF00518">
    <property type="entry name" value="E6"/>
    <property type="match status" value="1"/>
</dbReference>
<comment type="function">
    <text evidence="16">Plays a major role in the induction and maintenance of cellular transformation. E6 associates with host UBE3A/E6-AP ubiquitin-protein ligase and modulates its activity. Protects host keratinocytes from apoptosis by mediating the degradation of host BAK1. May also inhibit host immune response.</text>
</comment>
<dbReference type="GO" id="GO:0006351">
    <property type="term" value="P:DNA-templated transcription"/>
    <property type="evidence" value="ECO:0007669"/>
    <property type="project" value="UniProtKB-UniRule"/>
</dbReference>
<dbReference type="GO" id="GO:0039648">
    <property type="term" value="P:symbiont-mediated perturbation of host ubiquitin-like protein modification"/>
    <property type="evidence" value="ECO:0007669"/>
    <property type="project" value="UniProtKB-UniRule"/>
</dbReference>
<keyword evidence="14 16" id="KW-0899">Viral immunoevasion</keyword>
<dbReference type="GO" id="GO:0039502">
    <property type="term" value="P:symbiont-mediated suppression of host type I interferon-mediated signaling pathway"/>
    <property type="evidence" value="ECO:0007669"/>
    <property type="project" value="UniProtKB-UniRule"/>
</dbReference>
<keyword evidence="9 16" id="KW-0805">Transcription regulation</keyword>
<evidence type="ECO:0000256" key="9">
    <source>
        <dbReference type="ARBA" id="ARBA00023015"/>
    </source>
</evidence>
<reference evidence="18 19" key="1">
    <citation type="submission" date="2010-07" db="EMBL/GenBank/DDBJ databases">
        <title>Survey of HPV infection in oral cavity reveals abundant novel beta and gamma HPV types.</title>
        <authorList>
            <person name="Chen Z."/>
            <person name="Sun C."/>
            <person name="Bottalico D."/>
            <person name="Burk R."/>
        </authorList>
    </citation>
    <scope>NUCLEOTIDE SEQUENCE [LARGE SCALE GENOMIC DNA]</scope>
    <source>
        <strain evidence="18">GH1302</strain>
    </source>
</reference>
<keyword evidence="13 16" id="KW-1035">Host cytoplasm</keyword>
<dbReference type="GO" id="GO:0042025">
    <property type="term" value="C:host cell nucleus"/>
    <property type="evidence" value="ECO:0007669"/>
    <property type="project" value="UniProtKB-SubCell"/>
</dbReference>
<dbReference type="InterPro" id="IPR001334">
    <property type="entry name" value="E6"/>
</dbReference>
<feature type="zinc finger region" evidence="16">
    <location>
        <begin position="30"/>
        <end position="66"/>
    </location>
</feature>
<evidence type="ECO:0000256" key="5">
    <source>
        <dbReference type="ARBA" id="ARBA00022632"/>
    </source>
</evidence>
<dbReference type="SUPFAM" id="SSF161229">
    <property type="entry name" value="E6 C-terminal domain-like"/>
    <property type="match status" value="2"/>
</dbReference>
<evidence type="ECO:0000256" key="3">
    <source>
        <dbReference type="ARBA" id="ARBA00022562"/>
    </source>
</evidence>
<keyword evidence="7 16" id="KW-0863">Zinc-finger</keyword>
<protein>
    <recommendedName>
        <fullName evidence="16 17">Protein E6</fullName>
    </recommendedName>
</protein>
<proteinExistence type="inferred from homology"/>
<dbReference type="Proteomes" id="UP000118666">
    <property type="component" value="Segment"/>
</dbReference>
<evidence type="ECO:0000313" key="18">
    <source>
        <dbReference type="EMBL" id="AEM24642.1"/>
    </source>
</evidence>
<comment type="caution">
    <text evidence="16">Lacks conserved residue(s) required for the propagation of feature annotation.</text>
</comment>
<evidence type="ECO:0000256" key="14">
    <source>
        <dbReference type="ARBA" id="ARBA00023280"/>
    </source>
</evidence>